<dbReference type="InterPro" id="IPR010994">
    <property type="entry name" value="RuvA_2-like"/>
</dbReference>
<keyword evidence="3" id="KW-1185">Reference proteome</keyword>
<sequence>MKKITTDRAGSGTNSSNRDKQTLVLFVLGCFMVGLPLLVQHAESPPKHQYTWAPQDDNSAWQVVSTRYCLVVQDRAADSTLVHQQKINGQEKIPPAFALFFNQPLPVNTCQEQDLKMLPGIGPRLAAAIVTTRSTKGRFTGPEDLLEVPGIGPIILQRLSPFISFE</sequence>
<dbReference type="GO" id="GO:0015628">
    <property type="term" value="P:protein secretion by the type II secretion system"/>
    <property type="evidence" value="ECO:0007669"/>
    <property type="project" value="TreeGrafter"/>
</dbReference>
<proteinExistence type="predicted"/>
<dbReference type="EMBL" id="CP054140">
    <property type="protein sequence ID" value="QQG66262.1"/>
    <property type="molecule type" value="Genomic_DNA"/>
</dbReference>
<dbReference type="GO" id="GO:0015627">
    <property type="term" value="C:type II protein secretion system complex"/>
    <property type="evidence" value="ECO:0007669"/>
    <property type="project" value="TreeGrafter"/>
</dbReference>
<evidence type="ECO:0000256" key="1">
    <source>
        <dbReference type="SAM" id="Phobius"/>
    </source>
</evidence>
<dbReference type="PANTHER" id="PTHR21180:SF32">
    <property type="entry name" value="ENDONUCLEASE_EXONUCLEASE_PHOSPHATASE FAMILY DOMAIN-CONTAINING PROTEIN 1"/>
    <property type="match status" value="1"/>
</dbReference>
<dbReference type="Proteomes" id="UP000596092">
    <property type="component" value="Chromosome"/>
</dbReference>
<dbReference type="Pfam" id="PF12836">
    <property type="entry name" value="HHH_3"/>
    <property type="match status" value="1"/>
</dbReference>
<dbReference type="PANTHER" id="PTHR21180">
    <property type="entry name" value="ENDONUCLEASE/EXONUCLEASE/PHOSPHATASE FAMILY DOMAIN-CONTAINING PROTEIN 1"/>
    <property type="match status" value="1"/>
</dbReference>
<reference evidence="2 3" key="1">
    <citation type="submission" date="2020-05" db="EMBL/GenBank/DDBJ databases">
        <title>Complete genome of Desulfobulbus oligotrophicus.</title>
        <authorList>
            <person name="Podar M."/>
        </authorList>
    </citation>
    <scope>NUCLEOTIDE SEQUENCE [LARGE SCALE GENOMIC DNA]</scope>
    <source>
        <strain evidence="2 3">Prop6</strain>
    </source>
</reference>
<organism evidence="2 3">
    <name type="scientific">Desulfobulbus oligotrophicus</name>
    <dbReference type="NCBI Taxonomy" id="1909699"/>
    <lineage>
        <taxon>Bacteria</taxon>
        <taxon>Pseudomonadati</taxon>
        <taxon>Thermodesulfobacteriota</taxon>
        <taxon>Desulfobulbia</taxon>
        <taxon>Desulfobulbales</taxon>
        <taxon>Desulfobulbaceae</taxon>
        <taxon>Desulfobulbus</taxon>
    </lineage>
</organism>
<gene>
    <name evidence="2" type="ORF">HP555_10515</name>
</gene>
<dbReference type="AlphaFoldDB" id="A0A7T6AR71"/>
<keyword evidence="1" id="KW-0472">Membrane</keyword>
<dbReference type="RefSeq" id="WP_199262254.1">
    <property type="nucleotide sequence ID" value="NZ_CP054140.1"/>
</dbReference>
<dbReference type="Gene3D" id="1.10.150.320">
    <property type="entry name" value="Photosystem II 12 kDa extrinsic protein"/>
    <property type="match status" value="1"/>
</dbReference>
<feature type="transmembrane region" description="Helical" evidence="1">
    <location>
        <begin position="21"/>
        <end position="39"/>
    </location>
</feature>
<keyword evidence="1" id="KW-1133">Transmembrane helix</keyword>
<dbReference type="KEGG" id="dog:HP555_10515"/>
<dbReference type="InterPro" id="IPR051675">
    <property type="entry name" value="Endo/Exo/Phosphatase_dom_1"/>
</dbReference>
<accession>A0A7T6AR71</accession>
<evidence type="ECO:0000313" key="2">
    <source>
        <dbReference type="EMBL" id="QQG66262.1"/>
    </source>
</evidence>
<evidence type="ECO:0000313" key="3">
    <source>
        <dbReference type="Proteomes" id="UP000596092"/>
    </source>
</evidence>
<name>A0A7T6AR71_9BACT</name>
<protein>
    <submittedName>
        <fullName evidence="2">Helix-hairpin-helix domain-containing protein</fullName>
    </submittedName>
</protein>
<keyword evidence="1" id="KW-0812">Transmembrane</keyword>
<dbReference type="SUPFAM" id="SSF47781">
    <property type="entry name" value="RuvA domain 2-like"/>
    <property type="match status" value="1"/>
</dbReference>